<dbReference type="Pfam" id="PF01213">
    <property type="entry name" value="CAP_N-CM"/>
    <property type="match status" value="1"/>
</dbReference>
<dbReference type="OrthoDB" id="77251at2759"/>
<evidence type="ECO:0000256" key="4">
    <source>
        <dbReference type="RuleBase" id="RU000647"/>
    </source>
</evidence>
<protein>
    <recommendedName>
        <fullName evidence="3 4">Adenylyl cyclase-associated protein</fullName>
    </recommendedName>
</protein>
<dbReference type="InterPro" id="IPR013992">
    <property type="entry name" value="Adenylate_cyclase-assoc_CAP_N"/>
</dbReference>
<accession>A0A9N8VI99</accession>
<evidence type="ECO:0000259" key="5">
    <source>
        <dbReference type="PROSITE" id="PS51329"/>
    </source>
</evidence>
<dbReference type="GO" id="GO:0019933">
    <property type="term" value="P:cAMP-mediated signaling"/>
    <property type="evidence" value="ECO:0007669"/>
    <property type="project" value="TreeGrafter"/>
</dbReference>
<dbReference type="Pfam" id="PF08603">
    <property type="entry name" value="CAP_C"/>
    <property type="match status" value="1"/>
</dbReference>
<name>A0A9N8VI99_9GLOM</name>
<evidence type="ECO:0000256" key="3">
    <source>
        <dbReference type="ARBA" id="ARBA00072052"/>
    </source>
</evidence>
<dbReference type="InterPro" id="IPR018106">
    <property type="entry name" value="CAP_CS_N"/>
</dbReference>
<keyword evidence="7" id="KW-1185">Reference proteome</keyword>
<dbReference type="GO" id="GO:0003779">
    <property type="term" value="F:actin binding"/>
    <property type="evidence" value="ECO:0007669"/>
    <property type="project" value="InterPro"/>
</dbReference>
<dbReference type="Pfam" id="PF21938">
    <property type="entry name" value="CAP_N"/>
    <property type="match status" value="1"/>
</dbReference>
<dbReference type="PROSITE" id="PS01089">
    <property type="entry name" value="CAP_2"/>
    <property type="match status" value="1"/>
</dbReference>
<dbReference type="Proteomes" id="UP000789706">
    <property type="component" value="Unassembled WGS sequence"/>
</dbReference>
<evidence type="ECO:0000313" key="6">
    <source>
        <dbReference type="EMBL" id="CAG8451101.1"/>
    </source>
</evidence>
<comment type="caution">
    <text evidence="6">The sequence shown here is derived from an EMBL/GenBank/DDBJ whole genome shotgun (WGS) entry which is preliminary data.</text>
</comment>
<dbReference type="GO" id="GO:0008179">
    <property type="term" value="F:adenylate cyclase binding"/>
    <property type="evidence" value="ECO:0007669"/>
    <property type="project" value="TreeGrafter"/>
</dbReference>
<proteinExistence type="inferred from homology"/>
<dbReference type="InterPro" id="IPR053950">
    <property type="entry name" value="CAP_N"/>
</dbReference>
<dbReference type="PANTHER" id="PTHR10652">
    <property type="entry name" value="ADENYLYL CYCLASE-ASSOCIATED PROTEIN"/>
    <property type="match status" value="1"/>
</dbReference>
<dbReference type="PANTHER" id="PTHR10652:SF0">
    <property type="entry name" value="ADENYLYL CYCLASE-ASSOCIATED PROTEIN"/>
    <property type="match status" value="1"/>
</dbReference>
<feature type="domain" description="C-CAP/cofactor C-like" evidence="5">
    <location>
        <begin position="312"/>
        <end position="443"/>
    </location>
</feature>
<dbReference type="InterPro" id="IPR016098">
    <property type="entry name" value="CAP/MinC_C"/>
</dbReference>
<dbReference type="InterPro" id="IPR006599">
    <property type="entry name" value="CARP_motif"/>
</dbReference>
<evidence type="ECO:0000256" key="2">
    <source>
        <dbReference type="ARBA" id="ARBA00054756"/>
    </source>
</evidence>
<dbReference type="SMART" id="SM00673">
    <property type="entry name" value="CARP"/>
    <property type="match status" value="1"/>
</dbReference>
<comment type="function">
    <text evidence="2">The N-terminal domain binds to adenylyl cyclase, thereby enabling adenylyl cyclase to be activated by upstream regulatory signals, such as Ras. The C-terminal domain is required for normal cellular morphology and growth control.</text>
</comment>
<dbReference type="SUPFAM" id="SSF101278">
    <property type="entry name" value="N-terminal domain of adenylylcyclase associated protein, CAP"/>
    <property type="match status" value="1"/>
</dbReference>
<dbReference type="InterPro" id="IPR017901">
    <property type="entry name" value="C-CAP_CF_C-like"/>
</dbReference>
<dbReference type="InterPro" id="IPR001837">
    <property type="entry name" value="Adenylate_cyclase-assoc_CAP"/>
</dbReference>
<dbReference type="SUPFAM" id="SSF69340">
    <property type="entry name" value="C-terminal domain of adenylylcyclase associated protein"/>
    <property type="match status" value="1"/>
</dbReference>
<comment type="similarity">
    <text evidence="1 4">Belongs to the CAP family.</text>
</comment>
<evidence type="ECO:0000256" key="1">
    <source>
        <dbReference type="ARBA" id="ARBA00007659"/>
    </source>
</evidence>
<dbReference type="InterPro" id="IPR013912">
    <property type="entry name" value="Adenylate_cyclase-assoc_CAP_C"/>
</dbReference>
<gene>
    <name evidence="6" type="ORF">DEBURN_LOCUS2140</name>
</gene>
<dbReference type="InterPro" id="IPR036223">
    <property type="entry name" value="CAP_C_sf"/>
</dbReference>
<dbReference type="AlphaFoldDB" id="A0A9N8VI99"/>
<dbReference type="InterPro" id="IPR036222">
    <property type="entry name" value="CAP_N_sf"/>
</dbReference>
<dbReference type="Gene3D" id="1.25.40.330">
    <property type="entry name" value="Adenylate cyclase-associated CAP, N-terminal domain"/>
    <property type="match status" value="1"/>
</dbReference>
<dbReference type="PROSITE" id="PS51329">
    <property type="entry name" value="C_CAP_COFACTOR_C"/>
    <property type="match status" value="1"/>
</dbReference>
<evidence type="ECO:0000313" key="7">
    <source>
        <dbReference type="Proteomes" id="UP000789706"/>
    </source>
</evidence>
<dbReference type="EMBL" id="CAJVPK010000111">
    <property type="protein sequence ID" value="CAG8451101.1"/>
    <property type="molecule type" value="Genomic_DNA"/>
</dbReference>
<dbReference type="Gene3D" id="2.160.20.70">
    <property type="match status" value="2"/>
</dbReference>
<dbReference type="GO" id="GO:0007015">
    <property type="term" value="P:actin filament organization"/>
    <property type="evidence" value="ECO:0007669"/>
    <property type="project" value="TreeGrafter"/>
</dbReference>
<reference evidence="6" key="1">
    <citation type="submission" date="2021-06" db="EMBL/GenBank/DDBJ databases">
        <authorList>
            <person name="Kallberg Y."/>
            <person name="Tangrot J."/>
            <person name="Rosling A."/>
        </authorList>
    </citation>
    <scope>NUCLEOTIDE SEQUENCE</scope>
    <source>
        <strain evidence="6">AZ414A</strain>
    </source>
</reference>
<dbReference type="PROSITE" id="PS01088">
    <property type="entry name" value="CAP_1"/>
    <property type="match status" value="1"/>
</dbReference>
<dbReference type="FunFam" id="1.25.40.330:FF:000001">
    <property type="entry name" value="Adenylyl cyclase-associated protein"/>
    <property type="match status" value="1"/>
</dbReference>
<organism evidence="6 7">
    <name type="scientific">Diversispora eburnea</name>
    <dbReference type="NCBI Taxonomy" id="1213867"/>
    <lineage>
        <taxon>Eukaryota</taxon>
        <taxon>Fungi</taxon>
        <taxon>Fungi incertae sedis</taxon>
        <taxon>Mucoromycota</taxon>
        <taxon>Glomeromycotina</taxon>
        <taxon>Glomeromycetes</taxon>
        <taxon>Diversisporales</taxon>
        <taxon>Diversisporaceae</taxon>
        <taxon>Diversispora</taxon>
    </lineage>
</organism>
<dbReference type="GO" id="GO:0005737">
    <property type="term" value="C:cytoplasm"/>
    <property type="evidence" value="ECO:0007669"/>
    <property type="project" value="TreeGrafter"/>
</dbReference>
<dbReference type="InterPro" id="IPR028417">
    <property type="entry name" value="CAP_CS_C"/>
</dbReference>
<sequence>MAEFQSLTTLIKRLEAATSRLEDLATSSVPNVVANNLSRNSIGSQPMLASTSNNAISKSEVSLALDVYDRITEGPLKNFLELSKIIGGPISEQSHSVEDIFIAQRDFIYIATQSTKPKTKETFVELIRPTQRALEKVCSYTENNRPSPFFNHLSTVSEGIAALCWVSADQKPAGFVGDMKDSSQYYANRVIKEFKEKESSHVDWANSFILLLTELQSYVKKYHADGLVWNPKGADPETFIGRNLKLNSTGASSSRPVDMSAVFAELNRGESITSNLKKVDSSQMTHKNPNLRDSSVVSEVGVKVHKKGPAAPPKPASLSLKKPPKKILEGNKWIIENFENDPNILIGDAAINHLVYIYGCKNSTIQIMGKINAVTIDKTDSGQLFLSNECFDIEIVTSKSSSINVNLPGIGENGDYAEKPIPEQLKSTIMDGKLISVPLEHSG</sequence>